<proteinExistence type="predicted"/>
<evidence type="ECO:0000313" key="2">
    <source>
        <dbReference type="EMBL" id="PNH19370.1"/>
    </source>
</evidence>
<evidence type="ECO:0000259" key="1">
    <source>
        <dbReference type="Pfam" id="PF18029"/>
    </source>
</evidence>
<dbReference type="SUPFAM" id="SSF54593">
    <property type="entry name" value="Glyoxalase/Bleomycin resistance protein/Dihydroxybiphenyl dioxygenase"/>
    <property type="match status" value="1"/>
</dbReference>
<sequence length="135" mass="15558">MNMKPIVLDAIVLDSPDVRLLTEFYARLLSWKIDFINDETCGRVSSPNGGCKILIQLNKIYERPIWPEQKQSQQQQAHLDFELQNQEEMKIAIQHALGCGATMAKEQFGYNKSKQAYSWVTLIDPVGHPFCFVIW</sequence>
<dbReference type="PANTHER" id="PTHR35908">
    <property type="entry name" value="HYPOTHETICAL FUSION PROTEIN"/>
    <property type="match status" value="1"/>
</dbReference>
<accession>A0A2J8B3L9</accession>
<dbReference type="Pfam" id="PF18029">
    <property type="entry name" value="Glyoxalase_6"/>
    <property type="match status" value="1"/>
</dbReference>
<evidence type="ECO:0000313" key="3">
    <source>
        <dbReference type="Proteomes" id="UP000236394"/>
    </source>
</evidence>
<keyword evidence="2" id="KW-0223">Dioxygenase</keyword>
<feature type="domain" description="Glyoxalase-like" evidence="1">
    <location>
        <begin position="11"/>
        <end position="133"/>
    </location>
</feature>
<gene>
    <name evidence="2" type="ORF">B7R76_00315</name>
</gene>
<name>A0A2J8B3L9_9FIRM</name>
<dbReference type="GO" id="GO:0051213">
    <property type="term" value="F:dioxygenase activity"/>
    <property type="evidence" value="ECO:0007669"/>
    <property type="project" value="UniProtKB-KW"/>
</dbReference>
<dbReference type="InterPro" id="IPR041581">
    <property type="entry name" value="Glyoxalase_6"/>
</dbReference>
<dbReference type="InterPro" id="IPR029068">
    <property type="entry name" value="Glyas_Bleomycin-R_OHBP_Dase"/>
</dbReference>
<dbReference type="Proteomes" id="UP000236394">
    <property type="component" value="Unassembled WGS sequence"/>
</dbReference>
<dbReference type="AlphaFoldDB" id="A0A2J8B3L9"/>
<keyword evidence="2" id="KW-0560">Oxidoreductase</keyword>
<dbReference type="EMBL" id="NBZD01000001">
    <property type="protein sequence ID" value="PNH19370.1"/>
    <property type="molecule type" value="Genomic_DNA"/>
</dbReference>
<protein>
    <submittedName>
        <fullName evidence="2">Glyoxalase/bleomycin resistance/dioxygenase family protein</fullName>
    </submittedName>
</protein>
<reference evidence="3" key="1">
    <citation type="submission" date="2017-04" db="EMBL/GenBank/DDBJ databases">
        <authorList>
            <person name="Bumgarner R.E."/>
            <person name="Fredricks D.N."/>
            <person name="Srinivasan S."/>
        </authorList>
    </citation>
    <scope>NUCLEOTIDE SEQUENCE [LARGE SCALE GENOMIC DNA]</scope>
    <source>
        <strain evidence="3">KA00405</strain>
    </source>
</reference>
<dbReference type="Gene3D" id="3.10.180.10">
    <property type="entry name" value="2,3-Dihydroxybiphenyl 1,2-Dioxygenase, domain 1"/>
    <property type="match status" value="1"/>
</dbReference>
<dbReference type="PANTHER" id="PTHR35908:SF1">
    <property type="entry name" value="CONSERVED PROTEIN"/>
    <property type="match status" value="1"/>
</dbReference>
<organism evidence="2 3">
    <name type="scientific">Mageeibacillus indolicus</name>
    <dbReference type="NCBI Taxonomy" id="884684"/>
    <lineage>
        <taxon>Bacteria</taxon>
        <taxon>Bacillati</taxon>
        <taxon>Bacillota</taxon>
        <taxon>Clostridia</taxon>
        <taxon>Eubacteriales</taxon>
        <taxon>Oscillospiraceae</taxon>
        <taxon>Mageeibacillus</taxon>
    </lineage>
</organism>
<comment type="caution">
    <text evidence="2">The sequence shown here is derived from an EMBL/GenBank/DDBJ whole genome shotgun (WGS) entry which is preliminary data.</text>
</comment>